<dbReference type="Pfam" id="PF05301">
    <property type="entry name" value="Acetyltransf_16"/>
    <property type="match status" value="1"/>
</dbReference>
<accession>A0A4V1IR29</accession>
<evidence type="ECO:0000259" key="4">
    <source>
        <dbReference type="PROSITE" id="PS51730"/>
    </source>
</evidence>
<evidence type="ECO:0000313" key="6">
    <source>
        <dbReference type="Proteomes" id="UP000269721"/>
    </source>
</evidence>
<feature type="compositionally biased region" description="Pro residues" evidence="3">
    <location>
        <begin position="212"/>
        <end position="233"/>
    </location>
</feature>
<evidence type="ECO:0000313" key="5">
    <source>
        <dbReference type="EMBL" id="RKO88617.1"/>
    </source>
</evidence>
<dbReference type="InterPro" id="IPR038746">
    <property type="entry name" value="Atat"/>
</dbReference>
<evidence type="ECO:0000256" key="3">
    <source>
        <dbReference type="SAM" id="MobiDB-lite"/>
    </source>
</evidence>
<gene>
    <name evidence="5" type="ORF">BDK51DRAFT_52878</name>
</gene>
<dbReference type="Proteomes" id="UP000269721">
    <property type="component" value="Unassembled WGS sequence"/>
</dbReference>
<keyword evidence="1" id="KW-0808">Transferase</keyword>
<feature type="domain" description="N-acetyltransferase" evidence="4">
    <location>
        <begin position="1"/>
        <end position="86"/>
    </location>
</feature>
<reference evidence="6" key="1">
    <citation type="journal article" date="2018" name="Nat. Microbiol.">
        <title>Leveraging single-cell genomics to expand the fungal tree of life.</title>
        <authorList>
            <person name="Ahrendt S.R."/>
            <person name="Quandt C.A."/>
            <person name="Ciobanu D."/>
            <person name="Clum A."/>
            <person name="Salamov A."/>
            <person name="Andreopoulos B."/>
            <person name="Cheng J.F."/>
            <person name="Woyke T."/>
            <person name="Pelin A."/>
            <person name="Henrissat B."/>
            <person name="Reynolds N.K."/>
            <person name="Benny G.L."/>
            <person name="Smith M.E."/>
            <person name="James T.Y."/>
            <person name="Grigoriev I.V."/>
        </authorList>
    </citation>
    <scope>NUCLEOTIDE SEQUENCE [LARGE SCALE GENOMIC DNA]</scope>
</reference>
<dbReference type="EMBL" id="KZ996598">
    <property type="protein sequence ID" value="RKO88617.1"/>
    <property type="molecule type" value="Genomic_DNA"/>
</dbReference>
<name>A0A4V1IR29_9FUNG</name>
<dbReference type="PANTHER" id="PTHR12327:SF0">
    <property type="entry name" value="ALPHA-TUBULIN N-ACETYLTRANSFERASE 1"/>
    <property type="match status" value="1"/>
</dbReference>
<feature type="compositionally biased region" description="Low complexity" evidence="3">
    <location>
        <begin position="181"/>
        <end position="194"/>
    </location>
</feature>
<dbReference type="OrthoDB" id="447510at2759"/>
<keyword evidence="2" id="KW-0012">Acyltransferase</keyword>
<dbReference type="PROSITE" id="PS51730">
    <property type="entry name" value="GNAT_ATAT"/>
    <property type="match status" value="1"/>
</dbReference>
<keyword evidence="6" id="KW-1185">Reference proteome</keyword>
<organism evidence="5 6">
    <name type="scientific">Blyttiomyces helicus</name>
    <dbReference type="NCBI Taxonomy" id="388810"/>
    <lineage>
        <taxon>Eukaryota</taxon>
        <taxon>Fungi</taxon>
        <taxon>Fungi incertae sedis</taxon>
        <taxon>Chytridiomycota</taxon>
        <taxon>Chytridiomycota incertae sedis</taxon>
        <taxon>Chytridiomycetes</taxon>
        <taxon>Chytridiomycetes incertae sedis</taxon>
        <taxon>Blyttiomyces</taxon>
    </lineage>
</organism>
<feature type="region of interest" description="Disordered" evidence="3">
    <location>
        <begin position="1"/>
        <end position="20"/>
    </location>
</feature>
<dbReference type="InterPro" id="IPR007965">
    <property type="entry name" value="GNAT_ATAT"/>
</dbReference>
<feature type="compositionally biased region" description="Low complexity" evidence="3">
    <location>
        <begin position="234"/>
        <end position="245"/>
    </location>
</feature>
<proteinExistence type="predicted"/>
<dbReference type="GO" id="GO:0005874">
    <property type="term" value="C:microtubule"/>
    <property type="evidence" value="ECO:0007669"/>
    <property type="project" value="InterPro"/>
</dbReference>
<dbReference type="Gene3D" id="3.40.630.30">
    <property type="match status" value="1"/>
</dbReference>
<dbReference type="GO" id="GO:0019799">
    <property type="term" value="F:tubulin N-acetyltransferase activity"/>
    <property type="evidence" value="ECO:0007669"/>
    <property type="project" value="InterPro"/>
</dbReference>
<feature type="compositionally biased region" description="Low complexity" evidence="3">
    <location>
        <begin position="202"/>
        <end position="211"/>
    </location>
</feature>
<evidence type="ECO:0000256" key="2">
    <source>
        <dbReference type="ARBA" id="ARBA00023315"/>
    </source>
</evidence>
<protein>
    <recommendedName>
        <fullName evidence="4">N-acetyltransferase domain-containing protein</fullName>
    </recommendedName>
</protein>
<evidence type="ECO:0000256" key="1">
    <source>
        <dbReference type="ARBA" id="ARBA00022679"/>
    </source>
</evidence>
<feature type="region of interest" description="Disordered" evidence="3">
    <location>
        <begin position="164"/>
        <end position="251"/>
    </location>
</feature>
<sequence length="391" mass="42654">MRPIGSRRIDLTHPSSSSTPCSKDRLYEIIDTLGTASAKAQGLRSPITSVSKLAQNPDHRMYILSRQTPRPGVVGMLKIGKKNLFVVVGGLRSGEGLAFVLERGASRRPRVGGRHVNAIRATLSPHAVFAVHPSAGRNRFPPPDIRQANNFVIFKEEVADKDCATARPEPHPDRRHPARTRSPLRPPFALRPLRTSPDTDPPRAATAAEPHQQPPPPPSPPRPALPAQRPPRQLPSLRAPPLAAAGLGDSSAPECVRGFRCLPRIDEREDGAERGRGYSARRMGDGGVGGRWARDFAEQPDSLAGGSYWCLQRHELHLWRIFVIGLRGCLGALFRSDWLTTLDHPTSGSDDLISLTASGSMDIGRLTSLSSFTSRASRRPTTGETYIDARQ</sequence>
<dbReference type="PANTHER" id="PTHR12327">
    <property type="entry name" value="ALPHA-TUBULIN N-ACETYLTRANSFERASE 1"/>
    <property type="match status" value="1"/>
</dbReference>
<dbReference type="AlphaFoldDB" id="A0A4V1IR29"/>